<gene>
    <name evidence="2" type="ORF">Ahy_B05g078675</name>
</gene>
<proteinExistence type="predicted"/>
<protein>
    <recommendedName>
        <fullName evidence="1">DNA/RNA-binding protein Alba-like domain-containing protein</fullName>
    </recommendedName>
</protein>
<dbReference type="PIRSF" id="PIRSF030333">
    <property type="entry name" value="UCP030333_Alba"/>
    <property type="match status" value="1"/>
</dbReference>
<sequence>MEVILSADAVSAENNNEANHRRNEKEEKKIVRIQVSKTKKRLDFYLNLSKRYIKQNNDVALCALGMAIPTAILISEILKRNGWATEKSTITTTVLNLAIATVAAKVKEGRAIHKPKIEIVLGKDNEVDGSTVAETLENGAENKARSR</sequence>
<reference evidence="2 3" key="1">
    <citation type="submission" date="2019-01" db="EMBL/GenBank/DDBJ databases">
        <title>Sequencing of cultivated peanut Arachis hypogaea provides insights into genome evolution and oil improvement.</title>
        <authorList>
            <person name="Chen X."/>
        </authorList>
    </citation>
    <scope>NUCLEOTIDE SEQUENCE [LARGE SCALE GENOMIC DNA]</scope>
    <source>
        <strain evidence="3">cv. Fuhuasheng</strain>
        <tissue evidence="2">Leaves</tissue>
    </source>
</reference>
<name>A0A444Z7P0_ARAHY</name>
<keyword evidence="3" id="KW-1185">Reference proteome</keyword>
<dbReference type="Proteomes" id="UP000289738">
    <property type="component" value="Chromosome B05"/>
</dbReference>
<dbReference type="SUPFAM" id="SSF82704">
    <property type="entry name" value="AlbA-like"/>
    <property type="match status" value="1"/>
</dbReference>
<dbReference type="GO" id="GO:0005634">
    <property type="term" value="C:nucleus"/>
    <property type="evidence" value="ECO:0007669"/>
    <property type="project" value="TreeGrafter"/>
</dbReference>
<accession>A0A444Z7P0</accession>
<evidence type="ECO:0000313" key="3">
    <source>
        <dbReference type="Proteomes" id="UP000289738"/>
    </source>
</evidence>
<dbReference type="Pfam" id="PF01918">
    <property type="entry name" value="Alba"/>
    <property type="match status" value="1"/>
</dbReference>
<dbReference type="GO" id="GO:0003723">
    <property type="term" value="F:RNA binding"/>
    <property type="evidence" value="ECO:0007669"/>
    <property type="project" value="TreeGrafter"/>
</dbReference>
<dbReference type="InterPro" id="IPR002775">
    <property type="entry name" value="DNA/RNA-bd_Alba-like"/>
</dbReference>
<dbReference type="PANTHER" id="PTHR31947:SF18">
    <property type="entry name" value="ALBA DNA_RNA-BINDING PROTEIN"/>
    <property type="match status" value="1"/>
</dbReference>
<evidence type="ECO:0000313" key="2">
    <source>
        <dbReference type="EMBL" id="RYR10203.1"/>
    </source>
</evidence>
<dbReference type="InterPro" id="IPR036882">
    <property type="entry name" value="Alba-like_dom_sf"/>
</dbReference>
<organism evidence="2 3">
    <name type="scientific">Arachis hypogaea</name>
    <name type="common">Peanut</name>
    <dbReference type="NCBI Taxonomy" id="3818"/>
    <lineage>
        <taxon>Eukaryota</taxon>
        <taxon>Viridiplantae</taxon>
        <taxon>Streptophyta</taxon>
        <taxon>Embryophyta</taxon>
        <taxon>Tracheophyta</taxon>
        <taxon>Spermatophyta</taxon>
        <taxon>Magnoliopsida</taxon>
        <taxon>eudicotyledons</taxon>
        <taxon>Gunneridae</taxon>
        <taxon>Pentapetalae</taxon>
        <taxon>rosids</taxon>
        <taxon>fabids</taxon>
        <taxon>Fabales</taxon>
        <taxon>Fabaceae</taxon>
        <taxon>Papilionoideae</taxon>
        <taxon>50 kb inversion clade</taxon>
        <taxon>dalbergioids sensu lato</taxon>
        <taxon>Dalbergieae</taxon>
        <taxon>Pterocarpus clade</taxon>
        <taxon>Arachis</taxon>
    </lineage>
</organism>
<evidence type="ECO:0000259" key="1">
    <source>
        <dbReference type="Pfam" id="PF01918"/>
    </source>
</evidence>
<dbReference type="PANTHER" id="PTHR31947">
    <property type="entry name" value="DNA/RNA-BINDING PROTEIN ALBA 3"/>
    <property type="match status" value="1"/>
</dbReference>
<dbReference type="EMBL" id="SDMP01000015">
    <property type="protein sequence ID" value="RYR10203.1"/>
    <property type="molecule type" value="Genomic_DNA"/>
</dbReference>
<dbReference type="Gene3D" id="3.30.110.20">
    <property type="entry name" value="Alba-like domain"/>
    <property type="match status" value="1"/>
</dbReference>
<comment type="caution">
    <text evidence="2">The sequence shown here is derived from an EMBL/GenBank/DDBJ whole genome shotgun (WGS) entry which is preliminary data.</text>
</comment>
<dbReference type="InterPro" id="IPR014560">
    <property type="entry name" value="UCP030333_Alba"/>
</dbReference>
<dbReference type="AlphaFoldDB" id="A0A444Z7P0"/>
<feature type="domain" description="DNA/RNA-binding protein Alba-like" evidence="1">
    <location>
        <begin position="33"/>
        <end position="93"/>
    </location>
</feature>